<accession>A0A4C1YVI0</accession>
<protein>
    <submittedName>
        <fullName evidence="1">Uncharacterized protein</fullName>
    </submittedName>
</protein>
<comment type="caution">
    <text evidence="1">The sequence shown here is derived from an EMBL/GenBank/DDBJ whole genome shotgun (WGS) entry which is preliminary data.</text>
</comment>
<sequence>MDDPEGTVDTPAVISPVFNTRQFDLAFRICTLRSHHRICGLHTQDVIDPTNSLTKNTMTSACWPALSCDEDNLATVRR</sequence>
<name>A0A4C1YVI0_EUMVA</name>
<gene>
    <name evidence="1" type="ORF">EVAR_54428_1</name>
</gene>
<proteinExistence type="predicted"/>
<dbReference type="AlphaFoldDB" id="A0A4C1YVI0"/>
<evidence type="ECO:0000313" key="1">
    <source>
        <dbReference type="EMBL" id="GBP80148.1"/>
    </source>
</evidence>
<dbReference type="Proteomes" id="UP000299102">
    <property type="component" value="Unassembled WGS sequence"/>
</dbReference>
<keyword evidence="2" id="KW-1185">Reference proteome</keyword>
<reference evidence="1 2" key="1">
    <citation type="journal article" date="2019" name="Commun. Biol.">
        <title>The bagworm genome reveals a unique fibroin gene that provides high tensile strength.</title>
        <authorList>
            <person name="Kono N."/>
            <person name="Nakamura H."/>
            <person name="Ohtoshi R."/>
            <person name="Tomita M."/>
            <person name="Numata K."/>
            <person name="Arakawa K."/>
        </authorList>
    </citation>
    <scope>NUCLEOTIDE SEQUENCE [LARGE SCALE GENOMIC DNA]</scope>
</reference>
<dbReference type="EMBL" id="BGZK01001448">
    <property type="protein sequence ID" value="GBP80148.1"/>
    <property type="molecule type" value="Genomic_DNA"/>
</dbReference>
<evidence type="ECO:0000313" key="2">
    <source>
        <dbReference type="Proteomes" id="UP000299102"/>
    </source>
</evidence>
<organism evidence="1 2">
    <name type="scientific">Eumeta variegata</name>
    <name type="common">Bagworm moth</name>
    <name type="synonym">Eumeta japonica</name>
    <dbReference type="NCBI Taxonomy" id="151549"/>
    <lineage>
        <taxon>Eukaryota</taxon>
        <taxon>Metazoa</taxon>
        <taxon>Ecdysozoa</taxon>
        <taxon>Arthropoda</taxon>
        <taxon>Hexapoda</taxon>
        <taxon>Insecta</taxon>
        <taxon>Pterygota</taxon>
        <taxon>Neoptera</taxon>
        <taxon>Endopterygota</taxon>
        <taxon>Lepidoptera</taxon>
        <taxon>Glossata</taxon>
        <taxon>Ditrysia</taxon>
        <taxon>Tineoidea</taxon>
        <taxon>Psychidae</taxon>
        <taxon>Oiketicinae</taxon>
        <taxon>Eumeta</taxon>
    </lineage>
</organism>